<evidence type="ECO:0000256" key="1">
    <source>
        <dbReference type="ARBA" id="ARBA00004123"/>
    </source>
</evidence>
<organism evidence="5 6">
    <name type="scientific">Monilinia fructigena</name>
    <dbReference type="NCBI Taxonomy" id="38457"/>
    <lineage>
        <taxon>Eukaryota</taxon>
        <taxon>Fungi</taxon>
        <taxon>Dikarya</taxon>
        <taxon>Ascomycota</taxon>
        <taxon>Pezizomycotina</taxon>
        <taxon>Leotiomycetes</taxon>
        <taxon>Helotiales</taxon>
        <taxon>Sclerotiniaceae</taxon>
        <taxon>Monilinia</taxon>
    </lineage>
</organism>
<proteinExistence type="predicted"/>
<dbReference type="PANTHER" id="PTHR31001">
    <property type="entry name" value="UNCHARACTERIZED TRANSCRIPTIONAL REGULATORY PROTEIN"/>
    <property type="match status" value="1"/>
</dbReference>
<comment type="subcellular location">
    <subcellularLocation>
        <location evidence="1">Nucleus</location>
    </subcellularLocation>
</comment>
<feature type="compositionally biased region" description="Low complexity" evidence="3">
    <location>
        <begin position="60"/>
        <end position="80"/>
    </location>
</feature>
<dbReference type="GO" id="GO:0006351">
    <property type="term" value="P:DNA-templated transcription"/>
    <property type="evidence" value="ECO:0007669"/>
    <property type="project" value="InterPro"/>
</dbReference>
<feature type="domain" description="Xylanolytic transcriptional activator regulatory" evidence="4">
    <location>
        <begin position="145"/>
        <end position="256"/>
    </location>
</feature>
<dbReference type="OrthoDB" id="2406834at2759"/>
<dbReference type="PANTHER" id="PTHR31001:SF81">
    <property type="entry name" value="ZN(II)2CYS6 TRANSCRIPTION FACTOR"/>
    <property type="match status" value="1"/>
</dbReference>
<dbReference type="InterPro" id="IPR050613">
    <property type="entry name" value="Sec_Metabolite_Reg"/>
</dbReference>
<sequence>MDQRTIPIPVPLPVSPTILYTGNPTISYTATAPTTSSPTISNTTFNASPATSPIQPEDLAASTSASAVASASASASHSVTEPPRKRQKRNKPTLSCVECVERKQRSPVSWQAPLSEDQEHPFANYWTCQGGVPEVISVFTIQGPEKDRTDAALIAMIFSMMALGTQFVNSFPLKERQQTAEFYVSAAHQSLRLGSYLNKASMRSIQAMVLITYFLINDNHASDGWAFAGILIRQAYAMGLHRDPNIVTPTASIFDKQQRYIKGGGWGRKIGKGSDFCEAKGDIVRMIEIMTKMGTGENASQVAKTRVQVLNEYIQVV</sequence>
<dbReference type="Pfam" id="PF04082">
    <property type="entry name" value="Fungal_trans"/>
    <property type="match status" value="1"/>
</dbReference>
<comment type="caution">
    <text evidence="5">The sequence shown here is derived from an EMBL/GenBank/DDBJ whole genome shotgun (WGS) entry which is preliminary data.</text>
</comment>
<protein>
    <recommendedName>
        <fullName evidence="4">Xylanolytic transcriptional activator regulatory domain-containing protein</fullName>
    </recommendedName>
</protein>
<dbReference type="EMBL" id="QKRW01000015">
    <property type="protein sequence ID" value="RAL64331.1"/>
    <property type="molecule type" value="Genomic_DNA"/>
</dbReference>
<dbReference type="InterPro" id="IPR007219">
    <property type="entry name" value="XnlR_reg_dom"/>
</dbReference>
<dbReference type="GO" id="GO:0003677">
    <property type="term" value="F:DNA binding"/>
    <property type="evidence" value="ECO:0007669"/>
    <property type="project" value="InterPro"/>
</dbReference>
<dbReference type="Proteomes" id="UP000249056">
    <property type="component" value="Unassembled WGS sequence"/>
</dbReference>
<feature type="compositionally biased region" description="Polar residues" evidence="3">
    <location>
        <begin position="45"/>
        <end position="54"/>
    </location>
</feature>
<keyword evidence="6" id="KW-1185">Reference proteome</keyword>
<dbReference type="GO" id="GO:0005634">
    <property type="term" value="C:nucleus"/>
    <property type="evidence" value="ECO:0007669"/>
    <property type="project" value="UniProtKB-SubCell"/>
</dbReference>
<accession>A0A395IVZ9</accession>
<evidence type="ECO:0000256" key="3">
    <source>
        <dbReference type="SAM" id="MobiDB-lite"/>
    </source>
</evidence>
<gene>
    <name evidence="5" type="ORF">DID88_002222</name>
</gene>
<feature type="compositionally biased region" description="Low complexity" evidence="3">
    <location>
        <begin position="31"/>
        <end position="44"/>
    </location>
</feature>
<dbReference type="GO" id="GO:0008270">
    <property type="term" value="F:zinc ion binding"/>
    <property type="evidence" value="ECO:0007669"/>
    <property type="project" value="InterPro"/>
</dbReference>
<dbReference type="CDD" id="cd12148">
    <property type="entry name" value="fungal_TF_MHR"/>
    <property type="match status" value="1"/>
</dbReference>
<feature type="region of interest" description="Disordered" evidence="3">
    <location>
        <begin position="31"/>
        <end position="93"/>
    </location>
</feature>
<evidence type="ECO:0000313" key="5">
    <source>
        <dbReference type="EMBL" id="RAL64331.1"/>
    </source>
</evidence>
<evidence type="ECO:0000256" key="2">
    <source>
        <dbReference type="ARBA" id="ARBA00023242"/>
    </source>
</evidence>
<evidence type="ECO:0000259" key="4">
    <source>
        <dbReference type="Pfam" id="PF04082"/>
    </source>
</evidence>
<evidence type="ECO:0000313" key="6">
    <source>
        <dbReference type="Proteomes" id="UP000249056"/>
    </source>
</evidence>
<dbReference type="AlphaFoldDB" id="A0A395IVZ9"/>
<keyword evidence="2" id="KW-0539">Nucleus</keyword>
<name>A0A395IVZ9_9HELO</name>
<reference evidence="5 6" key="1">
    <citation type="submission" date="2018-06" db="EMBL/GenBank/DDBJ databases">
        <title>Genome Sequence of the Brown Rot Fungal Pathogen Monilinia fructigena.</title>
        <authorList>
            <person name="Landi L."/>
            <person name="De Miccolis Angelini R.M."/>
            <person name="Pollastro S."/>
            <person name="Abate D."/>
            <person name="Faretra F."/>
            <person name="Romanazzi G."/>
        </authorList>
    </citation>
    <scope>NUCLEOTIDE SEQUENCE [LARGE SCALE GENOMIC DNA]</scope>
    <source>
        <strain evidence="5 6">Mfrg269</strain>
    </source>
</reference>